<evidence type="ECO:0000313" key="8">
    <source>
        <dbReference type="Proteomes" id="UP001152795"/>
    </source>
</evidence>
<sequence>MKRSLVSLTCALLYLTCSTLAVPIGNKTCTKVVDIAMILDESGSIGYSDFQDIKTFVGDVISHFSVAPFGAHFAAVKYSGSPREVFSLTKYTDAAQLHTAVKNMNYKGGSTYTGKALEMVQQNIFGTQDDRKDVPNVVVLFSDGESHDHSKAVRVAQEMRDNGVEILCVGIGNGQTQNRLMKQLKELSSKPGYTFNITMNALNTIENSLVKDMCEAISACASKPCQNGGQCVDDSNGGYQCKCSPNWEGKDCEFPKWCLAASFSKWGCYSTPQRRPATSKLLFNRRNAIDWFAGWDKYLEKIVCDCGKAAKDEGYRYFCIEFYGECWGYKDFNVNQPHAGANACWGKRPNYDTCIHNQRSPICVGTGKHGYIYELS</sequence>
<keyword evidence="8" id="KW-1185">Reference proteome</keyword>
<keyword evidence="2" id="KW-0732">Signal</keyword>
<dbReference type="PROSITE" id="PS50026">
    <property type="entry name" value="EGF_3"/>
    <property type="match status" value="1"/>
</dbReference>
<dbReference type="InterPro" id="IPR036465">
    <property type="entry name" value="vWFA_dom_sf"/>
</dbReference>
<dbReference type="SMART" id="SM00181">
    <property type="entry name" value="EGF"/>
    <property type="match status" value="1"/>
</dbReference>
<dbReference type="SUPFAM" id="SSF57196">
    <property type="entry name" value="EGF/Laminin"/>
    <property type="match status" value="1"/>
</dbReference>
<dbReference type="InterPro" id="IPR000742">
    <property type="entry name" value="EGF"/>
</dbReference>
<dbReference type="Gene3D" id="3.40.50.410">
    <property type="entry name" value="von Willebrand factor, type A domain"/>
    <property type="match status" value="1"/>
</dbReference>
<dbReference type="Pfam" id="PF00008">
    <property type="entry name" value="EGF"/>
    <property type="match status" value="1"/>
</dbReference>
<feature type="disulfide bond" evidence="6">
    <location>
        <begin position="243"/>
        <end position="252"/>
    </location>
</feature>
<name>A0A7D9HGK1_PARCT</name>
<evidence type="ECO:0000256" key="1">
    <source>
        <dbReference type="ARBA" id="ARBA00022536"/>
    </source>
</evidence>
<dbReference type="SMART" id="SM00179">
    <property type="entry name" value="EGF_CA"/>
    <property type="match status" value="1"/>
</dbReference>
<dbReference type="PANTHER" id="PTHR24020">
    <property type="entry name" value="COLLAGEN ALPHA"/>
    <property type="match status" value="1"/>
</dbReference>
<dbReference type="Proteomes" id="UP001152795">
    <property type="component" value="Unassembled WGS sequence"/>
</dbReference>
<dbReference type="InterPro" id="IPR001881">
    <property type="entry name" value="EGF-like_Ca-bd_dom"/>
</dbReference>
<dbReference type="PROSITE" id="PS00022">
    <property type="entry name" value="EGF_1"/>
    <property type="match status" value="1"/>
</dbReference>
<dbReference type="EMBL" id="CACRXK020000593">
    <property type="protein sequence ID" value="CAB3983251.1"/>
    <property type="molecule type" value="Genomic_DNA"/>
</dbReference>
<keyword evidence="5" id="KW-0325">Glycoprotein</keyword>
<dbReference type="PRINTS" id="PR00453">
    <property type="entry name" value="VWFADOMAIN"/>
</dbReference>
<dbReference type="PANTHER" id="PTHR24020:SF84">
    <property type="entry name" value="VWFA DOMAIN-CONTAINING PROTEIN"/>
    <property type="match status" value="1"/>
</dbReference>
<comment type="caution">
    <text evidence="6">Lacks conserved residue(s) required for the propagation of feature annotation.</text>
</comment>
<keyword evidence="1 6" id="KW-0245">EGF-like domain</keyword>
<proteinExistence type="predicted"/>
<dbReference type="FunFam" id="2.10.25.10:FF:000057">
    <property type="entry name" value="protocadherin Fat 1 isoform X2"/>
    <property type="match status" value="1"/>
</dbReference>
<dbReference type="CDD" id="cd01450">
    <property type="entry name" value="vWFA_subfamily_ECM"/>
    <property type="match status" value="1"/>
</dbReference>
<evidence type="ECO:0000256" key="4">
    <source>
        <dbReference type="ARBA" id="ARBA00023157"/>
    </source>
</evidence>
<evidence type="ECO:0000256" key="2">
    <source>
        <dbReference type="ARBA" id="ARBA00022729"/>
    </source>
</evidence>
<evidence type="ECO:0000256" key="5">
    <source>
        <dbReference type="ARBA" id="ARBA00023180"/>
    </source>
</evidence>
<dbReference type="GO" id="GO:0005509">
    <property type="term" value="F:calcium ion binding"/>
    <property type="evidence" value="ECO:0007669"/>
    <property type="project" value="InterPro"/>
</dbReference>
<dbReference type="InterPro" id="IPR002035">
    <property type="entry name" value="VWF_A"/>
</dbReference>
<reference evidence="7" key="1">
    <citation type="submission" date="2020-04" db="EMBL/GenBank/DDBJ databases">
        <authorList>
            <person name="Alioto T."/>
            <person name="Alioto T."/>
            <person name="Gomez Garrido J."/>
        </authorList>
    </citation>
    <scope>NUCLEOTIDE SEQUENCE</scope>
    <source>
        <strain evidence="7">A484AB</strain>
    </source>
</reference>
<dbReference type="OrthoDB" id="6132182at2759"/>
<evidence type="ECO:0000256" key="3">
    <source>
        <dbReference type="ARBA" id="ARBA00022737"/>
    </source>
</evidence>
<evidence type="ECO:0000313" key="7">
    <source>
        <dbReference type="EMBL" id="CAB3983251.1"/>
    </source>
</evidence>
<organism evidence="7 8">
    <name type="scientific">Paramuricea clavata</name>
    <name type="common">Red gorgonian</name>
    <name type="synonym">Violescent sea-whip</name>
    <dbReference type="NCBI Taxonomy" id="317549"/>
    <lineage>
        <taxon>Eukaryota</taxon>
        <taxon>Metazoa</taxon>
        <taxon>Cnidaria</taxon>
        <taxon>Anthozoa</taxon>
        <taxon>Octocorallia</taxon>
        <taxon>Malacalcyonacea</taxon>
        <taxon>Plexauridae</taxon>
        <taxon>Paramuricea</taxon>
    </lineage>
</organism>
<gene>
    <name evidence="7" type="ORF">PACLA_8A006257</name>
</gene>
<dbReference type="Pfam" id="PF00092">
    <property type="entry name" value="VWA"/>
    <property type="match status" value="1"/>
</dbReference>
<comment type="caution">
    <text evidence="7">The sequence shown here is derived from an EMBL/GenBank/DDBJ whole genome shotgun (WGS) entry which is preliminary data.</text>
</comment>
<dbReference type="SUPFAM" id="SSF53300">
    <property type="entry name" value="vWA-like"/>
    <property type="match status" value="1"/>
</dbReference>
<dbReference type="PROSITE" id="PS50234">
    <property type="entry name" value="VWFA"/>
    <property type="match status" value="1"/>
</dbReference>
<dbReference type="InterPro" id="IPR050525">
    <property type="entry name" value="ECM_Assembly_Org"/>
</dbReference>
<accession>A0A7D9HGK1</accession>
<keyword evidence="4 6" id="KW-1015">Disulfide bond</keyword>
<dbReference type="SMART" id="SM00327">
    <property type="entry name" value="VWA"/>
    <property type="match status" value="1"/>
</dbReference>
<dbReference type="Gene3D" id="2.10.25.10">
    <property type="entry name" value="Laminin"/>
    <property type="match status" value="1"/>
</dbReference>
<protein>
    <submittedName>
        <fullName evidence="7">Neural cell adhesion molecule 1-like</fullName>
    </submittedName>
</protein>
<dbReference type="CDD" id="cd00054">
    <property type="entry name" value="EGF_CA"/>
    <property type="match status" value="1"/>
</dbReference>
<evidence type="ECO:0000256" key="6">
    <source>
        <dbReference type="PROSITE-ProRule" id="PRU00076"/>
    </source>
</evidence>
<keyword evidence="3" id="KW-0677">Repeat</keyword>
<dbReference type="AlphaFoldDB" id="A0A7D9HGK1"/>